<dbReference type="EMBL" id="LXQA011077020">
    <property type="protein sequence ID" value="MCI83857.1"/>
    <property type="molecule type" value="Genomic_DNA"/>
</dbReference>
<dbReference type="AlphaFoldDB" id="A0A392V6M9"/>
<proteinExistence type="predicted"/>
<organism evidence="1 2">
    <name type="scientific">Trifolium medium</name>
    <dbReference type="NCBI Taxonomy" id="97028"/>
    <lineage>
        <taxon>Eukaryota</taxon>
        <taxon>Viridiplantae</taxon>
        <taxon>Streptophyta</taxon>
        <taxon>Embryophyta</taxon>
        <taxon>Tracheophyta</taxon>
        <taxon>Spermatophyta</taxon>
        <taxon>Magnoliopsida</taxon>
        <taxon>eudicotyledons</taxon>
        <taxon>Gunneridae</taxon>
        <taxon>Pentapetalae</taxon>
        <taxon>rosids</taxon>
        <taxon>fabids</taxon>
        <taxon>Fabales</taxon>
        <taxon>Fabaceae</taxon>
        <taxon>Papilionoideae</taxon>
        <taxon>50 kb inversion clade</taxon>
        <taxon>NPAAA clade</taxon>
        <taxon>Hologalegina</taxon>
        <taxon>IRL clade</taxon>
        <taxon>Trifolieae</taxon>
        <taxon>Trifolium</taxon>
    </lineage>
</organism>
<comment type="caution">
    <text evidence="1">The sequence shown here is derived from an EMBL/GenBank/DDBJ whole genome shotgun (WGS) entry which is preliminary data.</text>
</comment>
<keyword evidence="2" id="KW-1185">Reference proteome</keyword>
<dbReference type="Proteomes" id="UP000265520">
    <property type="component" value="Unassembled WGS sequence"/>
</dbReference>
<evidence type="ECO:0000313" key="2">
    <source>
        <dbReference type="Proteomes" id="UP000265520"/>
    </source>
</evidence>
<protein>
    <submittedName>
        <fullName evidence="1">Uncharacterized protein</fullName>
    </submittedName>
</protein>
<reference evidence="1 2" key="1">
    <citation type="journal article" date="2018" name="Front. Plant Sci.">
        <title>Red Clover (Trifolium pratense) and Zigzag Clover (T. medium) - A Picture of Genomic Similarities and Differences.</title>
        <authorList>
            <person name="Dluhosova J."/>
            <person name="Istvanek J."/>
            <person name="Nedelnik J."/>
            <person name="Repkova J."/>
        </authorList>
    </citation>
    <scope>NUCLEOTIDE SEQUENCE [LARGE SCALE GENOMIC DNA]</scope>
    <source>
        <strain evidence="2">cv. 10/8</strain>
        <tissue evidence="1">Leaf</tissue>
    </source>
</reference>
<name>A0A392V6M9_9FABA</name>
<accession>A0A392V6M9</accession>
<feature type="non-terminal residue" evidence="1">
    <location>
        <position position="1"/>
    </location>
</feature>
<sequence length="39" mass="4481">HPGFAHSEAYVPEALLHNLDLKYITFRVFLLLPESDLVD</sequence>
<evidence type="ECO:0000313" key="1">
    <source>
        <dbReference type="EMBL" id="MCI83857.1"/>
    </source>
</evidence>